<dbReference type="Proteomes" id="UP001150924">
    <property type="component" value="Unassembled WGS sequence"/>
</dbReference>
<feature type="compositionally biased region" description="Basic residues" evidence="1">
    <location>
        <begin position="113"/>
        <end position="122"/>
    </location>
</feature>
<protein>
    <submittedName>
        <fullName evidence="3">Uncharacterized protein</fullName>
    </submittedName>
</protein>
<keyword evidence="2" id="KW-0812">Transmembrane</keyword>
<organism evidence="3 4">
    <name type="scientific">Nannocystis pusilla</name>
    <dbReference type="NCBI Taxonomy" id="889268"/>
    <lineage>
        <taxon>Bacteria</taxon>
        <taxon>Pseudomonadati</taxon>
        <taxon>Myxococcota</taxon>
        <taxon>Polyangia</taxon>
        <taxon>Nannocystales</taxon>
        <taxon>Nannocystaceae</taxon>
        <taxon>Nannocystis</taxon>
    </lineage>
</organism>
<comment type="caution">
    <text evidence="3">The sequence shown here is derived from an EMBL/GenBank/DDBJ whole genome shotgun (WGS) entry which is preliminary data.</text>
</comment>
<reference evidence="3" key="1">
    <citation type="submission" date="2022-11" db="EMBL/GenBank/DDBJ databases">
        <title>Minimal conservation of predation-associated metabolite biosynthetic gene clusters underscores biosynthetic potential of Myxococcota including descriptions for ten novel species: Archangium lansinium sp. nov., Myxococcus landrumus sp. nov., Nannocystis bai.</title>
        <authorList>
            <person name="Ahearne A."/>
            <person name="Stevens C."/>
            <person name="Phillips K."/>
        </authorList>
    </citation>
    <scope>NUCLEOTIDE SEQUENCE</scope>
    <source>
        <strain evidence="3">Na p29</strain>
    </source>
</reference>
<dbReference type="EMBL" id="JAPNKE010000002">
    <property type="protein sequence ID" value="MCY1007620.1"/>
    <property type="molecule type" value="Genomic_DNA"/>
</dbReference>
<evidence type="ECO:0000313" key="3">
    <source>
        <dbReference type="EMBL" id="MCY1007620.1"/>
    </source>
</evidence>
<gene>
    <name evidence="3" type="ORF">OV079_19110</name>
</gene>
<dbReference type="RefSeq" id="WP_267770264.1">
    <property type="nucleotide sequence ID" value="NZ_JAPNKE010000002.1"/>
</dbReference>
<name>A0A9X3EQX2_9BACT</name>
<sequence length="135" mass="14211">MTNGLAANLWPHFDLTNVYQPVPEILLPLWREGFAPYTLTGALGLVGLGVGWIVLAGLVGLTVLATPRSLGLRGRVAVLVGAIVGLGLVAATTALPRHPRSAANLRYIQKYGSRRARARPRRASGSACPEGHAAL</sequence>
<evidence type="ECO:0000313" key="4">
    <source>
        <dbReference type="Proteomes" id="UP001150924"/>
    </source>
</evidence>
<feature type="transmembrane region" description="Helical" evidence="2">
    <location>
        <begin position="76"/>
        <end position="95"/>
    </location>
</feature>
<evidence type="ECO:0000256" key="2">
    <source>
        <dbReference type="SAM" id="Phobius"/>
    </source>
</evidence>
<keyword evidence="2" id="KW-1133">Transmembrane helix</keyword>
<proteinExistence type="predicted"/>
<keyword evidence="2" id="KW-0472">Membrane</keyword>
<accession>A0A9X3EQX2</accession>
<dbReference type="AlphaFoldDB" id="A0A9X3EQX2"/>
<keyword evidence="4" id="KW-1185">Reference proteome</keyword>
<evidence type="ECO:0000256" key="1">
    <source>
        <dbReference type="SAM" id="MobiDB-lite"/>
    </source>
</evidence>
<feature type="transmembrane region" description="Helical" evidence="2">
    <location>
        <begin position="37"/>
        <end position="64"/>
    </location>
</feature>
<feature type="region of interest" description="Disordered" evidence="1">
    <location>
        <begin position="113"/>
        <end position="135"/>
    </location>
</feature>